<evidence type="ECO:0000313" key="2">
    <source>
        <dbReference type="EMBL" id="KAL2075333.1"/>
    </source>
</evidence>
<dbReference type="EMBL" id="JAZHXI010000001">
    <property type="protein sequence ID" value="KAL2075333.1"/>
    <property type="molecule type" value="Genomic_DNA"/>
</dbReference>
<reference evidence="2 3" key="1">
    <citation type="journal article" date="2024" name="Commun. Biol.">
        <title>Comparative genomic analysis of thermophilic fungi reveals convergent evolutionary adaptations and gene losses.</title>
        <authorList>
            <person name="Steindorff A.S."/>
            <person name="Aguilar-Pontes M.V."/>
            <person name="Robinson A.J."/>
            <person name="Andreopoulos B."/>
            <person name="LaButti K."/>
            <person name="Kuo A."/>
            <person name="Mondo S."/>
            <person name="Riley R."/>
            <person name="Otillar R."/>
            <person name="Haridas S."/>
            <person name="Lipzen A."/>
            <person name="Grimwood J."/>
            <person name="Schmutz J."/>
            <person name="Clum A."/>
            <person name="Reid I.D."/>
            <person name="Moisan M.C."/>
            <person name="Butler G."/>
            <person name="Nguyen T.T.M."/>
            <person name="Dewar K."/>
            <person name="Conant G."/>
            <person name="Drula E."/>
            <person name="Henrissat B."/>
            <person name="Hansel C."/>
            <person name="Singer S."/>
            <person name="Hutchinson M.I."/>
            <person name="de Vries R.P."/>
            <person name="Natvig D.O."/>
            <person name="Powell A.J."/>
            <person name="Tsang A."/>
            <person name="Grigoriev I.V."/>
        </authorList>
    </citation>
    <scope>NUCLEOTIDE SEQUENCE [LARGE SCALE GENOMIC DNA]</scope>
    <source>
        <strain evidence="2 3">CBS 494.80</strain>
    </source>
</reference>
<dbReference type="Proteomes" id="UP001595075">
    <property type="component" value="Unassembled WGS sequence"/>
</dbReference>
<evidence type="ECO:0000256" key="1">
    <source>
        <dbReference type="SAM" id="MobiDB-lite"/>
    </source>
</evidence>
<gene>
    <name evidence="2" type="ORF">VTL71DRAFT_276</name>
</gene>
<feature type="compositionally biased region" description="Acidic residues" evidence="1">
    <location>
        <begin position="343"/>
        <end position="357"/>
    </location>
</feature>
<comment type="caution">
    <text evidence="2">The sequence shown here is derived from an EMBL/GenBank/DDBJ whole genome shotgun (WGS) entry which is preliminary data.</text>
</comment>
<protein>
    <submittedName>
        <fullName evidence="2">Uncharacterized protein</fullName>
    </submittedName>
</protein>
<proteinExistence type="predicted"/>
<name>A0ABR4CZI6_9HELO</name>
<accession>A0ABR4CZI6</accession>
<evidence type="ECO:0000313" key="3">
    <source>
        <dbReference type="Proteomes" id="UP001595075"/>
    </source>
</evidence>
<sequence length="382" mass="42741">MSSSVGSSTVVDIDRSGDMLIKACEYDGAILKSTALFKVSSQVLIQNSNTFKGHVTMFGTANMDLHYVCIDALEVWLHIFHHGDMPKDKWANLGIDDIIDAVKMSIKYKFKMSRLNVWFAFWLGNQNLSNAAAATLQQLRELCQTLEHKVGGECIALLIDPSINPLVPVAFALYPPVPDTTLLQSSYELQLFGIVSPEDYKTWGFSPRFKAVFGTPTAAYSDFYRLVTTPFDPKTLPKYKTFEALLTQQSTFLNFCKTVDGIAASKNLSPVSRRAMEGAWACLALELYDASSSEEAVSFKLRKVFDMRFNPRQKVEEYWAEKGAQFGWDTKAIERLDDNCEEPDHEIAEPDEDDEMADAGKLSAQESVADLDVALEDLEIDN</sequence>
<feature type="region of interest" description="Disordered" evidence="1">
    <location>
        <begin position="343"/>
        <end position="363"/>
    </location>
</feature>
<keyword evidence="3" id="KW-1185">Reference proteome</keyword>
<organism evidence="2 3">
    <name type="scientific">Oculimacula yallundae</name>
    <dbReference type="NCBI Taxonomy" id="86028"/>
    <lineage>
        <taxon>Eukaryota</taxon>
        <taxon>Fungi</taxon>
        <taxon>Dikarya</taxon>
        <taxon>Ascomycota</taxon>
        <taxon>Pezizomycotina</taxon>
        <taxon>Leotiomycetes</taxon>
        <taxon>Helotiales</taxon>
        <taxon>Ploettnerulaceae</taxon>
        <taxon>Oculimacula</taxon>
    </lineage>
</organism>